<dbReference type="GO" id="GO:0006412">
    <property type="term" value="P:translation"/>
    <property type="evidence" value="ECO:0007669"/>
    <property type="project" value="InterPro"/>
</dbReference>
<protein>
    <submittedName>
        <fullName evidence="4">Uncharacterized protein</fullName>
    </submittedName>
</protein>
<dbReference type="AlphaFoldDB" id="A0A0C3QIG1"/>
<dbReference type="OrthoDB" id="1166329at2759"/>
<proteinExistence type="inferred from homology"/>
<dbReference type="GO" id="GO:0005840">
    <property type="term" value="C:ribosome"/>
    <property type="evidence" value="ECO:0007669"/>
    <property type="project" value="UniProtKB-KW"/>
</dbReference>
<dbReference type="PANTHER" id="PTHR10902">
    <property type="entry name" value="60S RIBOSOMAL PROTEIN L35A"/>
    <property type="match status" value="1"/>
</dbReference>
<keyword evidence="2" id="KW-0689">Ribosomal protein</keyword>
<dbReference type="HOGENOM" id="CLU_100745_2_0_1"/>
<evidence type="ECO:0000256" key="1">
    <source>
        <dbReference type="ARBA" id="ARBA00009269"/>
    </source>
</evidence>
<dbReference type="Gene3D" id="2.40.10.190">
    <property type="entry name" value="translation elongation factor selb, chain A, domain 4"/>
    <property type="match status" value="1"/>
</dbReference>
<dbReference type="GO" id="GO:0003735">
    <property type="term" value="F:structural constituent of ribosome"/>
    <property type="evidence" value="ECO:0007669"/>
    <property type="project" value="InterPro"/>
</dbReference>
<sequence>MGSTRLYAKGRILSHKRGHRNTYPHITLLQIEGATSLKDGDFYVGKKVAYVYKAKTEKRGTKHRVIWGKITRTHGNSGIVRAKFKPNMPSNAFGSSCRIMLYPSRI</sequence>
<evidence type="ECO:0000313" key="5">
    <source>
        <dbReference type="Proteomes" id="UP000054248"/>
    </source>
</evidence>
<accession>A0A0C3QIG1</accession>
<dbReference type="STRING" id="1051891.A0A0C3QIG1"/>
<evidence type="ECO:0000256" key="2">
    <source>
        <dbReference type="ARBA" id="ARBA00022980"/>
    </source>
</evidence>
<organism evidence="4 5">
    <name type="scientific">Tulasnella calospora MUT 4182</name>
    <dbReference type="NCBI Taxonomy" id="1051891"/>
    <lineage>
        <taxon>Eukaryota</taxon>
        <taxon>Fungi</taxon>
        <taxon>Dikarya</taxon>
        <taxon>Basidiomycota</taxon>
        <taxon>Agaricomycotina</taxon>
        <taxon>Agaricomycetes</taxon>
        <taxon>Cantharellales</taxon>
        <taxon>Tulasnellaceae</taxon>
        <taxon>Tulasnella</taxon>
    </lineage>
</organism>
<name>A0A0C3QIG1_9AGAM</name>
<gene>
    <name evidence="4" type="ORF">M407DRAFT_243638</name>
</gene>
<dbReference type="HAMAP" id="MF_00573">
    <property type="entry name" value="Ribosomal_eL33"/>
    <property type="match status" value="1"/>
</dbReference>
<comment type="similarity">
    <text evidence="1">Belongs to the eukaryotic ribosomal protein eL33 family.</text>
</comment>
<dbReference type="SUPFAM" id="SSF50447">
    <property type="entry name" value="Translation proteins"/>
    <property type="match status" value="1"/>
</dbReference>
<dbReference type="Proteomes" id="UP000054248">
    <property type="component" value="Unassembled WGS sequence"/>
</dbReference>
<reference evidence="4 5" key="1">
    <citation type="submission" date="2014-04" db="EMBL/GenBank/DDBJ databases">
        <authorList>
            <consortium name="DOE Joint Genome Institute"/>
            <person name="Kuo A."/>
            <person name="Girlanda M."/>
            <person name="Perotto S."/>
            <person name="Kohler A."/>
            <person name="Nagy L.G."/>
            <person name="Floudas D."/>
            <person name="Copeland A."/>
            <person name="Barry K.W."/>
            <person name="Cichocki N."/>
            <person name="Veneault-Fourrey C."/>
            <person name="LaButti K."/>
            <person name="Lindquist E.A."/>
            <person name="Lipzen A."/>
            <person name="Lundell T."/>
            <person name="Morin E."/>
            <person name="Murat C."/>
            <person name="Sun H."/>
            <person name="Tunlid A."/>
            <person name="Henrissat B."/>
            <person name="Grigoriev I.V."/>
            <person name="Hibbett D.S."/>
            <person name="Martin F."/>
            <person name="Nordberg H.P."/>
            <person name="Cantor M.N."/>
            <person name="Hua S.X."/>
        </authorList>
    </citation>
    <scope>NUCLEOTIDE SEQUENCE [LARGE SCALE GENOMIC DNA]</scope>
    <source>
        <strain evidence="4 5">MUT 4182</strain>
    </source>
</reference>
<reference evidence="5" key="2">
    <citation type="submission" date="2015-01" db="EMBL/GenBank/DDBJ databases">
        <title>Evolutionary Origins and Diversification of the Mycorrhizal Mutualists.</title>
        <authorList>
            <consortium name="DOE Joint Genome Institute"/>
            <consortium name="Mycorrhizal Genomics Consortium"/>
            <person name="Kohler A."/>
            <person name="Kuo A."/>
            <person name="Nagy L.G."/>
            <person name="Floudas D."/>
            <person name="Copeland A."/>
            <person name="Barry K.W."/>
            <person name="Cichocki N."/>
            <person name="Veneault-Fourrey C."/>
            <person name="LaButti K."/>
            <person name="Lindquist E.A."/>
            <person name="Lipzen A."/>
            <person name="Lundell T."/>
            <person name="Morin E."/>
            <person name="Murat C."/>
            <person name="Riley R."/>
            <person name="Ohm R."/>
            <person name="Sun H."/>
            <person name="Tunlid A."/>
            <person name="Henrissat B."/>
            <person name="Grigoriev I.V."/>
            <person name="Hibbett D.S."/>
            <person name="Martin F."/>
        </authorList>
    </citation>
    <scope>NUCLEOTIDE SEQUENCE [LARGE SCALE GENOMIC DNA]</scope>
    <source>
        <strain evidence="5">MUT 4182</strain>
    </source>
</reference>
<evidence type="ECO:0000313" key="4">
    <source>
        <dbReference type="EMBL" id="KIO26636.1"/>
    </source>
</evidence>
<dbReference type="EMBL" id="KN823021">
    <property type="protein sequence ID" value="KIO26636.1"/>
    <property type="molecule type" value="Genomic_DNA"/>
</dbReference>
<evidence type="ECO:0000256" key="3">
    <source>
        <dbReference type="ARBA" id="ARBA00023274"/>
    </source>
</evidence>
<dbReference type="FunFam" id="2.40.10.190:FF:000001">
    <property type="entry name" value="60S ribosomal protein L35a"/>
    <property type="match status" value="1"/>
</dbReference>
<keyword evidence="5" id="KW-1185">Reference proteome</keyword>
<keyword evidence="3" id="KW-0687">Ribonucleoprotein</keyword>
<dbReference type="Pfam" id="PF01247">
    <property type="entry name" value="Ribosomal_L35Ae"/>
    <property type="match status" value="1"/>
</dbReference>
<dbReference type="InterPro" id="IPR038661">
    <property type="entry name" value="Ribosomal_eL33_sf"/>
</dbReference>
<dbReference type="InterPro" id="IPR009000">
    <property type="entry name" value="Transl_B-barrel_sf"/>
</dbReference>
<dbReference type="InterPro" id="IPR001780">
    <property type="entry name" value="Ribosomal_eL33"/>
</dbReference>
<dbReference type="GO" id="GO:1990904">
    <property type="term" value="C:ribonucleoprotein complex"/>
    <property type="evidence" value="ECO:0007669"/>
    <property type="project" value="UniProtKB-KW"/>
</dbReference>